<accession>A0A7C2NZJ2</accession>
<dbReference type="AlphaFoldDB" id="A0A7C2NZJ2"/>
<reference evidence="1" key="1">
    <citation type="journal article" date="2020" name="mSystems">
        <title>Genome- and Community-Level Interaction Insights into Carbon Utilization and Element Cycling Functions of Hydrothermarchaeota in Hydrothermal Sediment.</title>
        <authorList>
            <person name="Zhou Z."/>
            <person name="Liu Y."/>
            <person name="Xu W."/>
            <person name="Pan J."/>
            <person name="Luo Z.H."/>
            <person name="Li M."/>
        </authorList>
    </citation>
    <scope>NUCLEOTIDE SEQUENCE [LARGE SCALE GENOMIC DNA]</scope>
    <source>
        <strain evidence="1">SpSt-339</strain>
    </source>
</reference>
<proteinExistence type="predicted"/>
<dbReference type="EMBL" id="DSOK01000152">
    <property type="protein sequence ID" value="HEN14834.1"/>
    <property type="molecule type" value="Genomic_DNA"/>
</dbReference>
<comment type="caution">
    <text evidence="1">The sequence shown here is derived from an EMBL/GenBank/DDBJ whole genome shotgun (WGS) entry which is preliminary data.</text>
</comment>
<sequence>MSFSYDVDEYEDSSLDLLEGQDEVDGEEFEEGELSFEEIDFEALGIDPGAPTGAKPGSEEKVLMLAARYAAGVPLWHERDCYEHGPSEAMARMAQAQAQQKN</sequence>
<organism evidence="1">
    <name type="scientific">Schlesneria paludicola</name>
    <dbReference type="NCBI Taxonomy" id="360056"/>
    <lineage>
        <taxon>Bacteria</taxon>
        <taxon>Pseudomonadati</taxon>
        <taxon>Planctomycetota</taxon>
        <taxon>Planctomycetia</taxon>
        <taxon>Planctomycetales</taxon>
        <taxon>Planctomycetaceae</taxon>
        <taxon>Schlesneria</taxon>
    </lineage>
</organism>
<name>A0A7C2NZJ2_9PLAN</name>
<gene>
    <name evidence="1" type="ORF">ENQ76_05110</name>
</gene>
<protein>
    <submittedName>
        <fullName evidence="1">Uncharacterized protein</fullName>
    </submittedName>
</protein>
<evidence type="ECO:0000313" key="1">
    <source>
        <dbReference type="EMBL" id="HEN14834.1"/>
    </source>
</evidence>